<dbReference type="Proteomes" id="UP000006038">
    <property type="component" value="Chromosome 11"/>
</dbReference>
<organism evidence="2">
    <name type="scientific">Oryza brachyantha</name>
    <name type="common">malo sina</name>
    <dbReference type="NCBI Taxonomy" id="4533"/>
    <lineage>
        <taxon>Eukaryota</taxon>
        <taxon>Viridiplantae</taxon>
        <taxon>Streptophyta</taxon>
        <taxon>Embryophyta</taxon>
        <taxon>Tracheophyta</taxon>
        <taxon>Spermatophyta</taxon>
        <taxon>Magnoliopsida</taxon>
        <taxon>Liliopsida</taxon>
        <taxon>Poales</taxon>
        <taxon>Poaceae</taxon>
        <taxon>BOP clade</taxon>
        <taxon>Oryzoideae</taxon>
        <taxon>Oryzeae</taxon>
        <taxon>Oryzinae</taxon>
        <taxon>Oryza</taxon>
    </lineage>
</organism>
<dbReference type="EnsemblPlants" id="OB11G26550.1">
    <property type="protein sequence ID" value="OB11G26550.1"/>
    <property type="gene ID" value="OB11G26550"/>
</dbReference>
<keyword evidence="1" id="KW-0472">Membrane</keyword>
<name>J3NA19_ORYBR</name>
<keyword evidence="3" id="KW-1185">Reference proteome</keyword>
<protein>
    <submittedName>
        <fullName evidence="2">Uncharacterized protein</fullName>
    </submittedName>
</protein>
<feature type="transmembrane region" description="Helical" evidence="1">
    <location>
        <begin position="67"/>
        <end position="85"/>
    </location>
</feature>
<accession>J3NA19</accession>
<evidence type="ECO:0000313" key="2">
    <source>
        <dbReference type="EnsemblPlants" id="OB11G26550.1"/>
    </source>
</evidence>
<evidence type="ECO:0000313" key="3">
    <source>
        <dbReference type="Proteomes" id="UP000006038"/>
    </source>
</evidence>
<dbReference type="HOGENOM" id="CLU_2472640_0_0_1"/>
<keyword evidence="1" id="KW-1133">Transmembrane helix</keyword>
<reference evidence="2" key="1">
    <citation type="journal article" date="2013" name="Nat. Commun.">
        <title>Whole-genome sequencing of Oryza brachyantha reveals mechanisms underlying Oryza genome evolution.</title>
        <authorList>
            <person name="Chen J."/>
            <person name="Huang Q."/>
            <person name="Gao D."/>
            <person name="Wang J."/>
            <person name="Lang Y."/>
            <person name="Liu T."/>
            <person name="Li B."/>
            <person name="Bai Z."/>
            <person name="Luis Goicoechea J."/>
            <person name="Liang C."/>
            <person name="Chen C."/>
            <person name="Zhang W."/>
            <person name="Sun S."/>
            <person name="Liao Y."/>
            <person name="Zhang X."/>
            <person name="Yang L."/>
            <person name="Song C."/>
            <person name="Wang M."/>
            <person name="Shi J."/>
            <person name="Liu G."/>
            <person name="Liu J."/>
            <person name="Zhou H."/>
            <person name="Zhou W."/>
            <person name="Yu Q."/>
            <person name="An N."/>
            <person name="Chen Y."/>
            <person name="Cai Q."/>
            <person name="Wang B."/>
            <person name="Liu B."/>
            <person name="Min J."/>
            <person name="Huang Y."/>
            <person name="Wu H."/>
            <person name="Li Z."/>
            <person name="Zhang Y."/>
            <person name="Yin Y."/>
            <person name="Song W."/>
            <person name="Jiang J."/>
            <person name="Jackson S.A."/>
            <person name="Wing R.A."/>
            <person name="Wang J."/>
            <person name="Chen M."/>
        </authorList>
    </citation>
    <scope>NUCLEOTIDE SEQUENCE [LARGE SCALE GENOMIC DNA]</scope>
    <source>
        <strain evidence="2">cv. IRGC 101232</strain>
    </source>
</reference>
<reference evidence="2" key="2">
    <citation type="submission" date="2013-04" db="UniProtKB">
        <authorList>
            <consortium name="EnsemblPlants"/>
        </authorList>
    </citation>
    <scope>IDENTIFICATION</scope>
</reference>
<evidence type="ECO:0000256" key="1">
    <source>
        <dbReference type="SAM" id="Phobius"/>
    </source>
</evidence>
<dbReference type="Gramene" id="OB11G26550.1">
    <property type="protein sequence ID" value="OB11G26550.1"/>
    <property type="gene ID" value="OB11G26550"/>
</dbReference>
<proteinExistence type="predicted"/>
<keyword evidence="1" id="KW-0812">Transmembrane</keyword>
<sequence>MPVGHDYHNFIKVKDFNGSIRKDFGSWVSMLRCKKFKPMPIPIGSGTFRFREPCWAKLSSLQINGGIFLLSLMTFFYLLKMAYYIPYS</sequence>
<dbReference type="AlphaFoldDB" id="J3NA19"/>